<evidence type="ECO:0000256" key="3">
    <source>
        <dbReference type="ARBA" id="ARBA00022898"/>
    </source>
</evidence>
<keyword evidence="7" id="KW-0808">Transferase</keyword>
<sequence length="383" mass="41497">MMYPPQILLPGPTPVPPSVNLAMQQAMSDHRGAVFTRVKNHVTAQLQDLFKVGADGGVAVIPTTGTGALETAVQNFFNPGDRVIGVSTGAFGERFVDIAEKMGVEVRHIRVPYGQAFDPQHVIETLDEEHHIKGILVTHNETSTGVLNPVTQLAELLKHHPNRPLLIVDSISGVPSVPLTIEQDDVDVIVAASQKGFMCPPGLGILALSARAREHVLKDRPGRLFFDLQPYLAGQFPYTPAVSLWNGLEEALNLLEQEGVEARLARHRLMAQMTHAFGAAAGMEPAVDPAVASPTVTALHVAEGFEPQEFRNQTAVLGLQIAGGMGPWHHEMVRIGHVGALMPNQLFEGLSTLAHLLPRGLDGVQAAWKVWHDNLAIQKEAYR</sequence>
<organism evidence="7 8">
    <name type="scientific">Sulfobacillus thermotolerans</name>
    <dbReference type="NCBI Taxonomy" id="338644"/>
    <lineage>
        <taxon>Bacteria</taxon>
        <taxon>Bacillati</taxon>
        <taxon>Bacillota</taxon>
        <taxon>Clostridia</taxon>
        <taxon>Eubacteriales</taxon>
        <taxon>Clostridiales Family XVII. Incertae Sedis</taxon>
        <taxon>Sulfobacillus</taxon>
    </lineage>
</organism>
<gene>
    <name evidence="7" type="ORF">BXT84_08465</name>
</gene>
<dbReference type="InterPro" id="IPR024169">
    <property type="entry name" value="SP_NH2Trfase/AEP_transaminase"/>
</dbReference>
<evidence type="ECO:0000259" key="6">
    <source>
        <dbReference type="Pfam" id="PF00266"/>
    </source>
</evidence>
<comment type="similarity">
    <text evidence="2 4">Belongs to the class-V pyridoxal-phosphate-dependent aminotransferase family.</text>
</comment>
<evidence type="ECO:0000313" key="8">
    <source>
        <dbReference type="Proteomes" id="UP000325292"/>
    </source>
</evidence>
<comment type="cofactor">
    <cofactor evidence="1 5">
        <name>pyridoxal 5'-phosphate</name>
        <dbReference type="ChEBI" id="CHEBI:597326"/>
    </cofactor>
</comment>
<evidence type="ECO:0000313" key="7">
    <source>
        <dbReference type="EMBL" id="AUW93977.1"/>
    </source>
</evidence>
<dbReference type="EMBL" id="CP019454">
    <property type="protein sequence ID" value="AUW93977.1"/>
    <property type="molecule type" value="Genomic_DNA"/>
</dbReference>
<dbReference type="PIRSF" id="PIRSF000524">
    <property type="entry name" value="SPT"/>
    <property type="match status" value="1"/>
</dbReference>
<evidence type="ECO:0000256" key="5">
    <source>
        <dbReference type="RuleBase" id="RU004504"/>
    </source>
</evidence>
<dbReference type="Gene3D" id="3.40.640.10">
    <property type="entry name" value="Type I PLP-dependent aspartate aminotransferase-like (Major domain)"/>
    <property type="match status" value="1"/>
</dbReference>
<dbReference type="SUPFAM" id="SSF53383">
    <property type="entry name" value="PLP-dependent transferases"/>
    <property type="match status" value="1"/>
</dbReference>
<dbReference type="InterPro" id="IPR015421">
    <property type="entry name" value="PyrdxlP-dep_Trfase_major"/>
</dbReference>
<protein>
    <submittedName>
        <fullName evidence="7">Serine--glyoxylate aminotransferase</fullName>
    </submittedName>
</protein>
<feature type="domain" description="Aminotransferase class V" evidence="6">
    <location>
        <begin position="11"/>
        <end position="301"/>
    </location>
</feature>
<dbReference type="Proteomes" id="UP000325292">
    <property type="component" value="Chromosome"/>
</dbReference>
<evidence type="ECO:0000256" key="1">
    <source>
        <dbReference type="ARBA" id="ARBA00001933"/>
    </source>
</evidence>
<dbReference type="InterPro" id="IPR015422">
    <property type="entry name" value="PyrdxlP-dep_Trfase_small"/>
</dbReference>
<proteinExistence type="inferred from homology"/>
<dbReference type="PANTHER" id="PTHR21152:SF40">
    <property type="entry name" value="ALANINE--GLYOXYLATE AMINOTRANSFERASE"/>
    <property type="match status" value="1"/>
</dbReference>
<dbReference type="PANTHER" id="PTHR21152">
    <property type="entry name" value="AMINOTRANSFERASE CLASS V"/>
    <property type="match status" value="1"/>
</dbReference>
<keyword evidence="8" id="KW-1185">Reference proteome</keyword>
<dbReference type="InterPro" id="IPR020578">
    <property type="entry name" value="Aminotrans_V_PyrdxlP_BS"/>
</dbReference>
<accession>A0ABN5H0U0</accession>
<dbReference type="Gene3D" id="3.90.1150.10">
    <property type="entry name" value="Aspartate Aminotransferase, domain 1"/>
    <property type="match status" value="1"/>
</dbReference>
<keyword evidence="3" id="KW-0663">Pyridoxal phosphate</keyword>
<name>A0ABN5H0U0_9FIRM</name>
<reference evidence="7 8" key="1">
    <citation type="journal article" date="2019" name="Sci. Rep.">
        <title>Sulfobacillus thermotolerans: new insights into resistance and metabolic capacities of acidophilic chemolithotrophs.</title>
        <authorList>
            <person name="Panyushkina A.E."/>
            <person name="Babenko V.V."/>
            <person name="Nikitina A.S."/>
            <person name="Selezneva O.V."/>
            <person name="Tsaplina I.A."/>
            <person name="Letarova M.A."/>
            <person name="Kostryukova E.S."/>
            <person name="Letarov A.V."/>
        </authorList>
    </citation>
    <scope>NUCLEOTIDE SEQUENCE [LARGE SCALE GENOMIC DNA]</scope>
    <source>
        <strain evidence="7 8">Kr1</strain>
    </source>
</reference>
<dbReference type="Pfam" id="PF00266">
    <property type="entry name" value="Aminotran_5"/>
    <property type="match status" value="1"/>
</dbReference>
<evidence type="ECO:0000256" key="4">
    <source>
        <dbReference type="RuleBase" id="RU004075"/>
    </source>
</evidence>
<dbReference type="InterPro" id="IPR015424">
    <property type="entry name" value="PyrdxlP-dep_Trfase"/>
</dbReference>
<evidence type="ECO:0000256" key="2">
    <source>
        <dbReference type="ARBA" id="ARBA00009236"/>
    </source>
</evidence>
<dbReference type="PROSITE" id="PS00595">
    <property type="entry name" value="AA_TRANSFER_CLASS_5"/>
    <property type="match status" value="1"/>
</dbReference>
<keyword evidence="7" id="KW-0032">Aminotransferase</keyword>
<dbReference type="InterPro" id="IPR000192">
    <property type="entry name" value="Aminotrans_V_dom"/>
</dbReference>
<dbReference type="GO" id="GO:0008483">
    <property type="term" value="F:transaminase activity"/>
    <property type="evidence" value="ECO:0007669"/>
    <property type="project" value="UniProtKB-KW"/>
</dbReference>